<reference evidence="7" key="1">
    <citation type="journal article" date="2022" name="Phytopathology">
        <title>Whole genome sequencing-based tracing of a 2022 introduction and outbreak of Xanthomonas hortorum pv. pelargonii.</title>
        <authorList>
            <person name="Iruegas Bocardo F."/>
            <person name="Weisberg A.J."/>
            <person name="Riutta E.R."/>
            <person name="Kilday K.B."/>
            <person name="Bonkowski J.C."/>
            <person name="Creswell T.C."/>
            <person name="Daughtrey M."/>
            <person name="Rane K.K."/>
            <person name="Grunwald N.J."/>
            <person name="Chang J.H."/>
            <person name="Putnam M."/>
        </authorList>
    </citation>
    <scope>NUCLEOTIDE SEQUENCE</scope>
    <source>
        <strain evidence="7">22-338</strain>
    </source>
</reference>
<dbReference type="PANTHER" id="PTHR43739:SF2">
    <property type="entry name" value="OLIGOXYLOGLUCAN-REDUCING END-SPECIFIC XYLOGLUCANASE-RELATED"/>
    <property type="match status" value="1"/>
</dbReference>
<sequence>MIVMIDPPTERRRLRTQSWQARLWVLLLLASVFGLHAAESGAQGPYQWRSVAIGGGGFVTGVLFHPAERDLAYARTDVGGAYRWDARAQQWIALTDWLGADDWNLMGIDAFAVDPADPKALYLAAGTYMHERAGNAAVLRSFDRGHSFERAELPFKLGGNQLGRSNGERLAVDPQDGRVLLLGSRDAGLWRSTDRGAHWARVEGFPAEALAGSTARNHVGREQAVGIAFVVFDAASGRAGAPTPRIYVGVSTAQTSLYVSEDAGRSWSAVAGQPKGLRPSHMAGGSDGHWYLSYGDQPGPDLMAGGALWKYTPAQARSKAGWSEISPIAQPASGDGFGWGAVAVDPQQPQVLLASTFRRRTPRDELFRSVDGGRSWTPLLAASQFDHSAAPWTAQAIPHWMGALAIDPFDSNHALFVTGYGIWASRNLQEFARQQRPLQWWFQDRGLEETVPLDLLSPMQGAHLLSALGDIDGFRHDDLDSAQLQYAGPRLTNGESIDAAGQAAQWVVRSGTVRNRRNNEIRALYSRDGGAQWSAFASEPPAGQGAGNIAISADASHVIWAPENGGVWRTADFGKQWQRVQGLPETAVAVADRVDARRWYAVDTASGRLFESRDGAANFRDTGAQVGNPARDERARPQLRPDPWRAGVVYLASPTLGVMRWQDGRLQTLSKPDQARSLGIGKALREGAPPALYLAGRVRGVDGVFRSDDEGAHWLRINDDAHRFGKPYSVTGDPRIPGRVYFATGGRGIFYGDPR</sequence>
<reference evidence="7" key="2">
    <citation type="submission" date="2022-08" db="EMBL/GenBank/DDBJ databases">
        <authorList>
            <person name="Iruegas-Bocardo F."/>
            <person name="Weisberg A.J."/>
            <person name="Riutta E.R."/>
            <person name="Kilday K."/>
            <person name="Bonkowski J.C."/>
            <person name="Creswell T."/>
            <person name="Daughtrey M.L."/>
            <person name="Rane K."/>
            <person name="Grunwald N.J."/>
            <person name="Chang J.H."/>
            <person name="Putnam M.L."/>
        </authorList>
    </citation>
    <scope>NUCLEOTIDE SEQUENCE</scope>
    <source>
        <strain evidence="7">22-338</strain>
    </source>
</reference>
<evidence type="ECO:0000256" key="2">
    <source>
        <dbReference type="ARBA" id="ARBA00022801"/>
    </source>
</evidence>
<evidence type="ECO:0000256" key="6">
    <source>
        <dbReference type="ARBA" id="ARBA00037986"/>
    </source>
</evidence>
<comment type="caution">
    <text evidence="7">The sequence shown here is derived from an EMBL/GenBank/DDBJ whole genome shotgun (WGS) entry which is preliminary data.</text>
</comment>
<organism evidence="7 8">
    <name type="scientific">Xanthomonas hortorum pv. hederae</name>
    <dbReference type="NCBI Taxonomy" id="453603"/>
    <lineage>
        <taxon>Bacteria</taxon>
        <taxon>Pseudomonadati</taxon>
        <taxon>Pseudomonadota</taxon>
        <taxon>Gammaproteobacteria</taxon>
        <taxon>Lysobacterales</taxon>
        <taxon>Lysobacteraceae</taxon>
        <taxon>Xanthomonas</taxon>
    </lineage>
</organism>
<proteinExistence type="inferred from homology"/>
<dbReference type="Proteomes" id="UP001140230">
    <property type="component" value="Unassembled WGS sequence"/>
</dbReference>
<dbReference type="PANTHER" id="PTHR43739">
    <property type="entry name" value="XYLOGLUCANASE (EUROFUNG)"/>
    <property type="match status" value="1"/>
</dbReference>
<keyword evidence="3" id="KW-0119">Carbohydrate metabolism</keyword>
<evidence type="ECO:0000313" key="8">
    <source>
        <dbReference type="Proteomes" id="UP001140230"/>
    </source>
</evidence>
<evidence type="ECO:0000256" key="4">
    <source>
        <dbReference type="ARBA" id="ARBA00023295"/>
    </source>
</evidence>
<evidence type="ECO:0000256" key="3">
    <source>
        <dbReference type="ARBA" id="ARBA00023277"/>
    </source>
</evidence>
<comment type="similarity">
    <text evidence="6">Belongs to the glycosyl hydrolase 74 family.</text>
</comment>
<dbReference type="GO" id="GO:0016798">
    <property type="term" value="F:hydrolase activity, acting on glycosyl bonds"/>
    <property type="evidence" value="ECO:0007669"/>
    <property type="project" value="UniProtKB-KW"/>
</dbReference>
<dbReference type="EMBL" id="JANWTP010000046">
    <property type="protein sequence ID" value="MDC8638942.1"/>
    <property type="molecule type" value="Genomic_DNA"/>
</dbReference>
<keyword evidence="5" id="KW-0624">Polysaccharide degradation</keyword>
<dbReference type="GO" id="GO:0010411">
    <property type="term" value="P:xyloglucan metabolic process"/>
    <property type="evidence" value="ECO:0007669"/>
    <property type="project" value="TreeGrafter"/>
</dbReference>
<dbReference type="GO" id="GO:0000272">
    <property type="term" value="P:polysaccharide catabolic process"/>
    <property type="evidence" value="ECO:0007669"/>
    <property type="project" value="UniProtKB-KW"/>
</dbReference>
<protein>
    <submittedName>
        <fullName evidence="7">Cellulase</fullName>
    </submittedName>
</protein>
<keyword evidence="1" id="KW-0732">Signal</keyword>
<evidence type="ECO:0000313" key="7">
    <source>
        <dbReference type="EMBL" id="MDC8638942.1"/>
    </source>
</evidence>
<dbReference type="RefSeq" id="WP_104551028.1">
    <property type="nucleotide sequence ID" value="NZ_CP168173.1"/>
</dbReference>
<dbReference type="Gene3D" id="2.130.10.10">
    <property type="entry name" value="YVTN repeat-like/Quinoprotein amine dehydrogenase"/>
    <property type="match status" value="2"/>
</dbReference>
<evidence type="ECO:0000256" key="1">
    <source>
        <dbReference type="ARBA" id="ARBA00022729"/>
    </source>
</evidence>
<dbReference type="AlphaFoldDB" id="A0A9X4BSS3"/>
<dbReference type="InterPro" id="IPR052025">
    <property type="entry name" value="Xyloglucanase_GH74"/>
</dbReference>
<name>A0A9X4BSS3_9XANT</name>
<keyword evidence="2" id="KW-0378">Hydrolase</keyword>
<evidence type="ECO:0000256" key="5">
    <source>
        <dbReference type="ARBA" id="ARBA00023326"/>
    </source>
</evidence>
<keyword evidence="4" id="KW-0326">Glycosidase</keyword>
<dbReference type="InterPro" id="IPR015943">
    <property type="entry name" value="WD40/YVTN_repeat-like_dom_sf"/>
</dbReference>
<accession>A0A9X4BSS3</accession>
<gene>
    <name evidence="7" type="ORF">NY667_14240</name>
</gene>
<dbReference type="SUPFAM" id="SSF110296">
    <property type="entry name" value="Oligoxyloglucan reducing end-specific cellobiohydrolase"/>
    <property type="match status" value="2"/>
</dbReference>